<dbReference type="Proteomes" id="UP001373714">
    <property type="component" value="Unassembled WGS sequence"/>
</dbReference>
<feature type="region of interest" description="Disordered" evidence="1">
    <location>
        <begin position="1"/>
        <end position="153"/>
    </location>
</feature>
<feature type="compositionally biased region" description="Basic and acidic residues" evidence="1">
    <location>
        <begin position="99"/>
        <end position="109"/>
    </location>
</feature>
<gene>
    <name evidence="2" type="ORF">TWF730_005882</name>
</gene>
<evidence type="ECO:0008006" key="4">
    <source>
        <dbReference type="Google" id="ProtNLM"/>
    </source>
</evidence>
<evidence type="ECO:0000256" key="1">
    <source>
        <dbReference type="SAM" id="MobiDB-lite"/>
    </source>
</evidence>
<comment type="caution">
    <text evidence="2">The sequence shown here is derived from an EMBL/GenBank/DDBJ whole genome shotgun (WGS) entry which is preliminary data.</text>
</comment>
<feature type="compositionally biased region" description="Acidic residues" evidence="1">
    <location>
        <begin position="87"/>
        <end position="98"/>
    </location>
</feature>
<accession>A0AAV9VJN5</accession>
<proteinExistence type="predicted"/>
<name>A0AAV9VJN5_9PEZI</name>
<dbReference type="AlphaFoldDB" id="A0AAV9VJN5"/>
<reference evidence="2 3" key="1">
    <citation type="submission" date="2019-10" db="EMBL/GenBank/DDBJ databases">
        <authorList>
            <person name="Palmer J.M."/>
        </authorList>
    </citation>
    <scope>NUCLEOTIDE SEQUENCE [LARGE SCALE GENOMIC DNA]</scope>
    <source>
        <strain evidence="2 3">TWF730</strain>
    </source>
</reference>
<sequence>MGLIGVSGPTFITSSSTTEPSEYPGQPHEKKASLMACTRVDTFLNSRKRRPESENITEPLPRKRLRATSQPPSLNYSSPDSSFLNISDDEAGYATDEDQPPKFDEEHKTKPTLQNQMEIVYAADEEDVQNRQRKSSVTESFESSSPREFSDDETFHDMSSALYGTLELIIKNANILRQGGESIIKNANTMKSHAMNMKAQLEIELRCEMKAAHKNETPCSCGANTPGSVLNIWRSQFEGGFLPNGMDFAGLSQTLGALRRKKDILDDRGRPIVIHEEYLGNTPSEGSPSANYTTMLPSKDETQLRVTMRELALQRDVRQWVN</sequence>
<dbReference type="EMBL" id="JAVHNS010000002">
    <property type="protein sequence ID" value="KAK6362186.1"/>
    <property type="molecule type" value="Genomic_DNA"/>
</dbReference>
<keyword evidence="3" id="KW-1185">Reference proteome</keyword>
<evidence type="ECO:0000313" key="3">
    <source>
        <dbReference type="Proteomes" id="UP001373714"/>
    </source>
</evidence>
<organism evidence="2 3">
    <name type="scientific">Orbilia blumenaviensis</name>
    <dbReference type="NCBI Taxonomy" id="1796055"/>
    <lineage>
        <taxon>Eukaryota</taxon>
        <taxon>Fungi</taxon>
        <taxon>Dikarya</taxon>
        <taxon>Ascomycota</taxon>
        <taxon>Pezizomycotina</taxon>
        <taxon>Orbiliomycetes</taxon>
        <taxon>Orbiliales</taxon>
        <taxon>Orbiliaceae</taxon>
        <taxon>Orbilia</taxon>
    </lineage>
</organism>
<feature type="compositionally biased region" description="Polar residues" evidence="1">
    <location>
        <begin position="67"/>
        <end position="85"/>
    </location>
</feature>
<protein>
    <recommendedName>
        <fullName evidence="4">Phosphoprotein</fullName>
    </recommendedName>
</protein>
<evidence type="ECO:0000313" key="2">
    <source>
        <dbReference type="EMBL" id="KAK6362186.1"/>
    </source>
</evidence>
<feature type="compositionally biased region" description="Low complexity" evidence="1">
    <location>
        <begin position="135"/>
        <end position="147"/>
    </location>
</feature>